<reference evidence="1 2" key="1">
    <citation type="submission" date="2017-03" db="EMBL/GenBank/DDBJ databases">
        <authorList>
            <person name="Safronova V.I."/>
            <person name="Sazanova A.L."/>
            <person name="Chirak E.R."/>
        </authorList>
    </citation>
    <scope>NUCLEOTIDE SEQUENCE [LARGE SCALE GENOMIC DNA]</scope>
    <source>
        <strain evidence="1 2">Opo-243</strain>
    </source>
</reference>
<proteinExistence type="predicted"/>
<evidence type="ECO:0000313" key="2">
    <source>
        <dbReference type="Proteomes" id="UP000290819"/>
    </source>
</evidence>
<accession>A0A4Q1UUT1</accession>
<dbReference type="AlphaFoldDB" id="A0A4Q1UUT1"/>
<dbReference type="EMBL" id="MZXW01000035">
    <property type="protein sequence ID" value="RXT42092.1"/>
    <property type="molecule type" value="Genomic_DNA"/>
</dbReference>
<dbReference type="RefSeq" id="WP_129273400.1">
    <property type="nucleotide sequence ID" value="NZ_MZXW01000035.1"/>
</dbReference>
<dbReference type="Proteomes" id="UP000290819">
    <property type="component" value="Unassembled WGS sequence"/>
</dbReference>
<sequence>MTVVKTPGGYGLSENGQTVPANFSMSGDKVIMQVNLNGMQVRFDGIIDVDEMRGQLTSSQPMSYRRQS</sequence>
<gene>
    <name evidence="1" type="ORF">B5V03_26785</name>
</gene>
<organism evidence="1 2">
    <name type="scientific">Bradyrhizobium betae</name>
    <dbReference type="NCBI Taxonomy" id="244734"/>
    <lineage>
        <taxon>Bacteria</taxon>
        <taxon>Pseudomonadati</taxon>
        <taxon>Pseudomonadota</taxon>
        <taxon>Alphaproteobacteria</taxon>
        <taxon>Hyphomicrobiales</taxon>
        <taxon>Nitrobacteraceae</taxon>
        <taxon>Bradyrhizobium</taxon>
    </lineage>
</organism>
<comment type="caution">
    <text evidence="1">The sequence shown here is derived from an EMBL/GenBank/DDBJ whole genome shotgun (WGS) entry which is preliminary data.</text>
</comment>
<evidence type="ECO:0000313" key="1">
    <source>
        <dbReference type="EMBL" id="RXT42092.1"/>
    </source>
</evidence>
<protein>
    <submittedName>
        <fullName evidence="1">Uncharacterized protein</fullName>
    </submittedName>
</protein>
<keyword evidence="2" id="KW-1185">Reference proteome</keyword>
<name>A0A4Q1UUT1_9BRAD</name>